<dbReference type="Proteomes" id="UP000244064">
    <property type="component" value="Unassembled WGS sequence"/>
</dbReference>
<feature type="compositionally biased region" description="Pro residues" evidence="1">
    <location>
        <begin position="177"/>
        <end position="190"/>
    </location>
</feature>
<evidence type="ECO:0000259" key="3">
    <source>
        <dbReference type="PROSITE" id="PS50268"/>
    </source>
</evidence>
<proteinExistence type="predicted"/>
<dbReference type="AlphaFoldDB" id="A0A2T5P907"/>
<feature type="chain" id="PRO_5015710562" evidence="2">
    <location>
        <begin position="19"/>
        <end position="190"/>
    </location>
</feature>
<dbReference type="OrthoDB" id="7062774at2"/>
<keyword evidence="5" id="KW-1185">Reference proteome</keyword>
<name>A0A2T5P907_9PSED</name>
<feature type="region of interest" description="Disordered" evidence="1">
    <location>
        <begin position="34"/>
        <end position="73"/>
    </location>
</feature>
<feature type="domain" description="Cadherin" evidence="3">
    <location>
        <begin position="62"/>
        <end position="176"/>
    </location>
</feature>
<keyword evidence="2" id="KW-0732">Signal</keyword>
<comment type="caution">
    <text evidence="4">The sequence shown here is derived from an EMBL/GenBank/DDBJ whole genome shotgun (WGS) entry which is preliminary data.</text>
</comment>
<feature type="signal peptide" evidence="2">
    <location>
        <begin position="1"/>
        <end position="18"/>
    </location>
</feature>
<sequence>MPRVLAFLLLALALPVSAQIYKYTDANGNAVFTNQPPSGVQSEEVKIQQPNTVKVAPSKPLDSDSGSTDEQTQDAYERLELTNIPDDEALRANNGTFSVEVAIEPKLMDNHSLRLLLDGEPYGKPTTSTSLELVNIDRGEHSLAVEVLNANGESLQQSAATTITVQRVNVNTSPALRPKPTPVPTPKATP</sequence>
<dbReference type="PROSITE" id="PS50268">
    <property type="entry name" value="CADHERIN_2"/>
    <property type="match status" value="1"/>
</dbReference>
<dbReference type="RefSeq" id="WP_108106934.1">
    <property type="nucleotide sequence ID" value="NZ_QASN01000017.1"/>
</dbReference>
<reference evidence="4 5" key="1">
    <citation type="submission" date="2018-04" db="EMBL/GenBank/DDBJ databases">
        <title>Pseudomonas sp. nov., isolated from mangrove soil.</title>
        <authorList>
            <person name="Chen C."/>
        </authorList>
    </citation>
    <scope>NUCLEOTIDE SEQUENCE [LARGE SCALE GENOMIC DNA]</scope>
    <source>
        <strain evidence="4 5">TC-11</strain>
    </source>
</reference>
<dbReference type="GO" id="GO:0005509">
    <property type="term" value="F:calcium ion binding"/>
    <property type="evidence" value="ECO:0007669"/>
    <property type="project" value="InterPro"/>
</dbReference>
<evidence type="ECO:0000313" key="4">
    <source>
        <dbReference type="EMBL" id="PTU74234.1"/>
    </source>
</evidence>
<protein>
    <submittedName>
        <fullName evidence="4">DUF4124 domain-containing protein</fullName>
    </submittedName>
</protein>
<evidence type="ECO:0000256" key="1">
    <source>
        <dbReference type="SAM" id="MobiDB-lite"/>
    </source>
</evidence>
<evidence type="ECO:0000256" key="2">
    <source>
        <dbReference type="SAM" id="SignalP"/>
    </source>
</evidence>
<feature type="compositionally biased region" description="Polar residues" evidence="1">
    <location>
        <begin position="64"/>
        <end position="73"/>
    </location>
</feature>
<dbReference type="GO" id="GO:0016020">
    <property type="term" value="C:membrane"/>
    <property type="evidence" value="ECO:0007669"/>
    <property type="project" value="InterPro"/>
</dbReference>
<gene>
    <name evidence="4" type="ORF">DBO85_09005</name>
</gene>
<dbReference type="InterPro" id="IPR002126">
    <property type="entry name" value="Cadherin-like_dom"/>
</dbReference>
<feature type="region of interest" description="Disordered" evidence="1">
    <location>
        <begin position="170"/>
        <end position="190"/>
    </location>
</feature>
<organism evidence="4 5">
    <name type="scientific">Pseudomonas mangrovi</name>
    <dbReference type="NCBI Taxonomy" id="2161748"/>
    <lineage>
        <taxon>Bacteria</taxon>
        <taxon>Pseudomonadati</taxon>
        <taxon>Pseudomonadota</taxon>
        <taxon>Gammaproteobacteria</taxon>
        <taxon>Pseudomonadales</taxon>
        <taxon>Pseudomonadaceae</taxon>
        <taxon>Pseudomonas</taxon>
    </lineage>
</organism>
<dbReference type="EMBL" id="QASN01000017">
    <property type="protein sequence ID" value="PTU74234.1"/>
    <property type="molecule type" value="Genomic_DNA"/>
</dbReference>
<evidence type="ECO:0000313" key="5">
    <source>
        <dbReference type="Proteomes" id="UP000244064"/>
    </source>
</evidence>
<dbReference type="InterPro" id="IPR025392">
    <property type="entry name" value="DUF4124"/>
</dbReference>
<accession>A0A2T5P907</accession>
<dbReference type="GO" id="GO:0007156">
    <property type="term" value="P:homophilic cell adhesion via plasma membrane adhesion molecules"/>
    <property type="evidence" value="ECO:0007669"/>
    <property type="project" value="InterPro"/>
</dbReference>
<dbReference type="Pfam" id="PF13511">
    <property type="entry name" value="DUF4124"/>
    <property type="match status" value="1"/>
</dbReference>